<protein>
    <recommendedName>
        <fullName evidence="5">PSI domain-containing protein</fullName>
    </recommendedName>
</protein>
<dbReference type="PANTHER" id="PTHR15191:SF3">
    <property type="entry name" value="PITUITARY TUMOR-TRANSFORMING GENE PROTEIN-BINDING FACTOR"/>
    <property type="match status" value="1"/>
</dbReference>
<dbReference type="EMBL" id="JAUCMV010000002">
    <property type="protein sequence ID" value="KAK0419343.1"/>
    <property type="molecule type" value="Genomic_DNA"/>
</dbReference>
<evidence type="ECO:0000313" key="7">
    <source>
        <dbReference type="Proteomes" id="UP001175271"/>
    </source>
</evidence>
<feature type="signal peptide" evidence="4">
    <location>
        <begin position="1"/>
        <end position="19"/>
    </location>
</feature>
<keyword evidence="1" id="KW-0325">Glycoprotein</keyword>
<feature type="transmembrane region" description="Helical" evidence="3">
    <location>
        <begin position="96"/>
        <end position="120"/>
    </location>
</feature>
<dbReference type="AlphaFoldDB" id="A0AA39M3G1"/>
<feature type="compositionally biased region" description="Basic and acidic residues" evidence="2">
    <location>
        <begin position="181"/>
        <end position="192"/>
    </location>
</feature>
<keyword evidence="4" id="KW-0732">Signal</keyword>
<evidence type="ECO:0000256" key="2">
    <source>
        <dbReference type="SAM" id="MobiDB-lite"/>
    </source>
</evidence>
<proteinExistence type="predicted"/>
<dbReference type="GO" id="GO:0005737">
    <property type="term" value="C:cytoplasm"/>
    <property type="evidence" value="ECO:0007669"/>
    <property type="project" value="TreeGrafter"/>
</dbReference>
<accession>A0AA39M3G1</accession>
<evidence type="ECO:0000256" key="3">
    <source>
        <dbReference type="SAM" id="Phobius"/>
    </source>
</evidence>
<feature type="region of interest" description="Disordered" evidence="2">
    <location>
        <begin position="172"/>
        <end position="192"/>
    </location>
</feature>
<dbReference type="Proteomes" id="UP001175271">
    <property type="component" value="Unassembled WGS sequence"/>
</dbReference>
<keyword evidence="7" id="KW-1185">Reference proteome</keyword>
<dbReference type="InterPro" id="IPR052304">
    <property type="entry name" value="PTTG1IP"/>
</dbReference>
<comment type="caution">
    <text evidence="6">The sequence shown here is derived from an EMBL/GenBank/DDBJ whole genome shotgun (WGS) entry which is preliminary data.</text>
</comment>
<evidence type="ECO:0000256" key="4">
    <source>
        <dbReference type="SAM" id="SignalP"/>
    </source>
</evidence>
<gene>
    <name evidence="6" type="ORF">QR680_014095</name>
</gene>
<keyword evidence="3" id="KW-1133">Transmembrane helix</keyword>
<dbReference type="GO" id="GO:0005634">
    <property type="term" value="C:nucleus"/>
    <property type="evidence" value="ECO:0007669"/>
    <property type="project" value="TreeGrafter"/>
</dbReference>
<reference evidence="6" key="1">
    <citation type="submission" date="2023-06" db="EMBL/GenBank/DDBJ databases">
        <title>Genomic analysis of the entomopathogenic nematode Steinernema hermaphroditum.</title>
        <authorList>
            <person name="Schwarz E.M."/>
            <person name="Heppert J.K."/>
            <person name="Baniya A."/>
            <person name="Schwartz H.T."/>
            <person name="Tan C.-H."/>
            <person name="Antoshechkin I."/>
            <person name="Sternberg P.W."/>
            <person name="Goodrich-Blair H."/>
            <person name="Dillman A.R."/>
        </authorList>
    </citation>
    <scope>NUCLEOTIDE SEQUENCE</scope>
    <source>
        <strain evidence="6">PS9179</strain>
        <tissue evidence="6">Whole animal</tissue>
    </source>
</reference>
<feature type="chain" id="PRO_5041264436" description="PSI domain-containing protein" evidence="4">
    <location>
        <begin position="20"/>
        <end position="192"/>
    </location>
</feature>
<organism evidence="6 7">
    <name type="scientific">Steinernema hermaphroditum</name>
    <dbReference type="NCBI Taxonomy" id="289476"/>
    <lineage>
        <taxon>Eukaryota</taxon>
        <taxon>Metazoa</taxon>
        <taxon>Ecdysozoa</taxon>
        <taxon>Nematoda</taxon>
        <taxon>Chromadorea</taxon>
        <taxon>Rhabditida</taxon>
        <taxon>Tylenchina</taxon>
        <taxon>Panagrolaimomorpha</taxon>
        <taxon>Strongyloidoidea</taxon>
        <taxon>Steinernematidae</taxon>
        <taxon>Steinernema</taxon>
    </lineage>
</organism>
<keyword evidence="3" id="KW-0812">Transmembrane</keyword>
<keyword evidence="3" id="KW-0472">Membrane</keyword>
<dbReference type="SMART" id="SM00423">
    <property type="entry name" value="PSI"/>
    <property type="match status" value="1"/>
</dbReference>
<name>A0AA39M3G1_9BILA</name>
<dbReference type="InterPro" id="IPR016201">
    <property type="entry name" value="PSI"/>
</dbReference>
<feature type="domain" description="PSI" evidence="5">
    <location>
        <begin position="41"/>
        <end position="90"/>
    </location>
</feature>
<dbReference type="PANTHER" id="PTHR15191">
    <property type="entry name" value="PROTEIN CBG20567"/>
    <property type="match status" value="1"/>
</dbReference>
<evidence type="ECO:0000313" key="6">
    <source>
        <dbReference type="EMBL" id="KAK0419343.1"/>
    </source>
</evidence>
<sequence>MIVRGGIALIVLLTVGATADISEEIVESFKVTLGAEFRVDNCTSDDVTTCEQCVNKGKQCFWCEKTQLCLNYEWYFPQCPLHDAKHIHCFVNWSSVVIVLAVIAAILLLVAVSCFVWCCYRVNRCRRLRRRQQYMSEEDRRREQRIDMEHRHDQRRMERKAMTDAIRQKYGIASSPTFERMGSDRSTKKSKN</sequence>
<dbReference type="GO" id="GO:0006606">
    <property type="term" value="P:protein import into nucleus"/>
    <property type="evidence" value="ECO:0007669"/>
    <property type="project" value="TreeGrafter"/>
</dbReference>
<evidence type="ECO:0000259" key="5">
    <source>
        <dbReference type="SMART" id="SM00423"/>
    </source>
</evidence>
<evidence type="ECO:0000256" key="1">
    <source>
        <dbReference type="ARBA" id="ARBA00023180"/>
    </source>
</evidence>